<organism evidence="3 4">
    <name type="scientific">Mycena pura</name>
    <dbReference type="NCBI Taxonomy" id="153505"/>
    <lineage>
        <taxon>Eukaryota</taxon>
        <taxon>Fungi</taxon>
        <taxon>Dikarya</taxon>
        <taxon>Basidiomycota</taxon>
        <taxon>Agaricomycotina</taxon>
        <taxon>Agaricomycetes</taxon>
        <taxon>Agaricomycetidae</taxon>
        <taxon>Agaricales</taxon>
        <taxon>Marasmiineae</taxon>
        <taxon>Mycenaceae</taxon>
        <taxon>Mycena</taxon>
    </lineage>
</organism>
<gene>
    <name evidence="3" type="ORF">GGX14DRAFT_590012</name>
</gene>
<sequence length="883" mass="96729">MSTPQLPTQHTYGTRIRHNVRIKPSARLRDLQPPSATPLRPKLAAQHVLPHSDLLFPPPHVVLHPDDATSKVFLALGRALMSVDNRAMTIKDLSEMTVVQGLVCQNVSAASQAITTYIRNHLQRCESQQDHPLLLRHTLSGTPDDDDLLPALYSTSGGAHCGINTDNRTTNFRRGTMVWYLSGATGAPCPFARAGIMLCEYAENGRVESQHATPRDKRLLRDRPEQCGSKRKRSLRGCAPAHSDSDSSMEQVRPPKVKLTLRLKPLRAFASTEHAAPSPSPQPIDVSDHSMSSEDESDDEPPQEPEWSLPPYPRRSISIPCYTPSIDGPSYYYPQTPYQRSSSVPYSVASPPPDSEDDNDDYHISMTGSRRVRSRALKVDQDSDWDEWDADADDDSEGDGETMWESPGPRSPSAPAAAEVEVKQEPRDPLDHWDSFDGFGLPSDHVKVELEDEWDWLAAGRPGSDDIHHIKQEDDLESLSLSSSFDNFRDPGPSSPLSPLASSEPPLFSFESPRRASDPLWRESDTPELELDRTGGMVRPRSKTVPSLSAFFSVPEPLARKRPPPLVTQTLASLIQSMSMNGPTATTSSSHPPCISPQDTRCDGWTAETVVVHTCVPCTPAISATQVEGISVYQMTLGTHTLLRRLDTDFVNLSPIVGFSGAPYPVLSTIPNATVISRGSPAVRGTWVPLSAAQAYIRDHPLPNGVLDVFLSERLASRFPPALAEWREGASGPGRGLGVCVFGRHFGSTVQATALCGAGVGDGVAERRELDVAALLTPVAPAFAAASATELESDPDPELESDLGREQPLSSTEQQIFRELFVTTEWDREAEKEREQEPPSPLSDVPPDIEAVPEPAGRRLRRSTRVANAKSAAKERTRSRRRS</sequence>
<feature type="region of interest" description="Disordered" evidence="1">
    <location>
        <begin position="271"/>
        <end position="436"/>
    </location>
</feature>
<evidence type="ECO:0000313" key="3">
    <source>
        <dbReference type="EMBL" id="KAJ7219103.1"/>
    </source>
</evidence>
<dbReference type="Proteomes" id="UP001219525">
    <property type="component" value="Unassembled WGS sequence"/>
</dbReference>
<protein>
    <recommendedName>
        <fullName evidence="2">GDS1 winged helix domain-containing protein</fullName>
    </recommendedName>
</protein>
<evidence type="ECO:0000256" key="1">
    <source>
        <dbReference type="SAM" id="MobiDB-lite"/>
    </source>
</evidence>
<feature type="compositionally biased region" description="Acidic residues" evidence="1">
    <location>
        <begin position="382"/>
        <end position="402"/>
    </location>
</feature>
<proteinExistence type="predicted"/>
<name>A0AAD6VW60_9AGAR</name>
<feature type="region of interest" description="Disordered" evidence="1">
    <location>
        <begin position="481"/>
        <end position="540"/>
    </location>
</feature>
<dbReference type="SUPFAM" id="SSF54616">
    <property type="entry name" value="DNA-binding domain of Mlu1-box binding protein MBP1"/>
    <property type="match status" value="1"/>
</dbReference>
<feature type="region of interest" description="Disordered" evidence="1">
    <location>
        <begin position="786"/>
        <end position="811"/>
    </location>
</feature>
<feature type="compositionally biased region" description="Basic and acidic residues" evidence="1">
    <location>
        <begin position="420"/>
        <end position="435"/>
    </location>
</feature>
<dbReference type="Pfam" id="PF25318">
    <property type="entry name" value="WHD_GDS1"/>
    <property type="match status" value="1"/>
</dbReference>
<feature type="domain" description="GDS1 winged helix" evidence="2">
    <location>
        <begin position="64"/>
        <end position="139"/>
    </location>
</feature>
<dbReference type="Gene3D" id="3.10.260.10">
    <property type="entry name" value="Transcription regulator HTH, APSES-type DNA-binding domain"/>
    <property type="match status" value="1"/>
</dbReference>
<feature type="region of interest" description="Disordered" evidence="1">
    <location>
        <begin position="206"/>
        <end position="255"/>
    </location>
</feature>
<feature type="compositionally biased region" description="Basic and acidic residues" evidence="1">
    <location>
        <begin position="206"/>
        <end position="225"/>
    </location>
</feature>
<reference evidence="3" key="1">
    <citation type="submission" date="2023-03" db="EMBL/GenBank/DDBJ databases">
        <title>Massive genome expansion in bonnet fungi (Mycena s.s.) driven by repeated elements and novel gene families across ecological guilds.</title>
        <authorList>
            <consortium name="Lawrence Berkeley National Laboratory"/>
            <person name="Harder C.B."/>
            <person name="Miyauchi S."/>
            <person name="Viragh M."/>
            <person name="Kuo A."/>
            <person name="Thoen E."/>
            <person name="Andreopoulos B."/>
            <person name="Lu D."/>
            <person name="Skrede I."/>
            <person name="Drula E."/>
            <person name="Henrissat B."/>
            <person name="Morin E."/>
            <person name="Kohler A."/>
            <person name="Barry K."/>
            <person name="LaButti K."/>
            <person name="Morin E."/>
            <person name="Salamov A."/>
            <person name="Lipzen A."/>
            <person name="Mereny Z."/>
            <person name="Hegedus B."/>
            <person name="Baldrian P."/>
            <person name="Stursova M."/>
            <person name="Weitz H."/>
            <person name="Taylor A."/>
            <person name="Grigoriev I.V."/>
            <person name="Nagy L.G."/>
            <person name="Martin F."/>
            <person name="Kauserud H."/>
        </authorList>
    </citation>
    <scope>NUCLEOTIDE SEQUENCE</scope>
    <source>
        <strain evidence="3">9144</strain>
    </source>
</reference>
<comment type="caution">
    <text evidence="3">The sequence shown here is derived from an EMBL/GenBank/DDBJ whole genome shotgun (WGS) entry which is preliminary data.</text>
</comment>
<feature type="compositionally biased region" description="Low complexity" evidence="1">
    <location>
        <begin position="491"/>
        <end position="511"/>
    </location>
</feature>
<feature type="compositionally biased region" description="Basic and acidic residues" evidence="1">
    <location>
        <begin position="512"/>
        <end position="533"/>
    </location>
</feature>
<feature type="compositionally biased region" description="Low complexity" evidence="1">
    <location>
        <begin position="406"/>
        <end position="418"/>
    </location>
</feature>
<dbReference type="InterPro" id="IPR057511">
    <property type="entry name" value="WH_GDS1"/>
</dbReference>
<evidence type="ECO:0000259" key="2">
    <source>
        <dbReference type="Pfam" id="PF25318"/>
    </source>
</evidence>
<feature type="region of interest" description="Disordered" evidence="1">
    <location>
        <begin position="827"/>
        <end position="883"/>
    </location>
</feature>
<keyword evidence="4" id="KW-1185">Reference proteome</keyword>
<dbReference type="InterPro" id="IPR036887">
    <property type="entry name" value="HTH_APSES_sf"/>
</dbReference>
<feature type="compositionally biased region" description="Basic and acidic residues" evidence="1">
    <location>
        <begin position="827"/>
        <end position="837"/>
    </location>
</feature>
<dbReference type="EMBL" id="JARJCW010000011">
    <property type="protein sequence ID" value="KAJ7219103.1"/>
    <property type="molecule type" value="Genomic_DNA"/>
</dbReference>
<dbReference type="GO" id="GO:0003677">
    <property type="term" value="F:DNA binding"/>
    <property type="evidence" value="ECO:0007669"/>
    <property type="project" value="InterPro"/>
</dbReference>
<feature type="compositionally biased region" description="Acidic residues" evidence="1">
    <location>
        <begin position="293"/>
        <end position="303"/>
    </location>
</feature>
<evidence type="ECO:0000313" key="4">
    <source>
        <dbReference type="Proteomes" id="UP001219525"/>
    </source>
</evidence>
<dbReference type="AlphaFoldDB" id="A0AAD6VW60"/>
<feature type="compositionally biased region" description="Acidic residues" evidence="1">
    <location>
        <begin position="791"/>
        <end position="801"/>
    </location>
</feature>
<accession>A0AAD6VW60</accession>